<protein>
    <submittedName>
        <fullName evidence="1">Uncharacterized protein</fullName>
    </submittedName>
</protein>
<reference evidence="1" key="1">
    <citation type="submission" date="2020-10" db="EMBL/GenBank/DDBJ databases">
        <title>Taxonomic study of unclassified bacteria belonging to the class Ktedonobacteria.</title>
        <authorList>
            <person name="Yabe S."/>
            <person name="Wang C.M."/>
            <person name="Zheng Y."/>
            <person name="Sakai Y."/>
            <person name="Cavaletti L."/>
            <person name="Monciardini P."/>
            <person name="Donadio S."/>
        </authorList>
    </citation>
    <scope>NUCLEOTIDE SEQUENCE</scope>
    <source>
        <strain evidence="1">SOSP1-1</strain>
    </source>
</reference>
<dbReference type="EMBL" id="BNJF01000004">
    <property type="protein sequence ID" value="GHO48316.1"/>
    <property type="molecule type" value="Genomic_DNA"/>
</dbReference>
<keyword evidence="2" id="KW-1185">Reference proteome</keyword>
<organism evidence="1 2">
    <name type="scientific">Ktedonospora formicarum</name>
    <dbReference type="NCBI Taxonomy" id="2778364"/>
    <lineage>
        <taxon>Bacteria</taxon>
        <taxon>Bacillati</taxon>
        <taxon>Chloroflexota</taxon>
        <taxon>Ktedonobacteria</taxon>
        <taxon>Ktedonobacterales</taxon>
        <taxon>Ktedonobacteraceae</taxon>
        <taxon>Ktedonospora</taxon>
    </lineage>
</organism>
<evidence type="ECO:0000313" key="1">
    <source>
        <dbReference type="EMBL" id="GHO48316.1"/>
    </source>
</evidence>
<dbReference type="AlphaFoldDB" id="A0A8J3I6I6"/>
<proteinExistence type="predicted"/>
<gene>
    <name evidence="1" type="ORF">KSX_64790</name>
</gene>
<accession>A0A8J3I6I6</accession>
<evidence type="ECO:0000313" key="2">
    <source>
        <dbReference type="Proteomes" id="UP000612362"/>
    </source>
</evidence>
<comment type="caution">
    <text evidence="1">The sequence shown here is derived from an EMBL/GenBank/DDBJ whole genome shotgun (WGS) entry which is preliminary data.</text>
</comment>
<sequence length="145" mass="16380">MRTTIIARLMPTARACLAGVTRVYLHHVNALLLRFVREEGMELGKGPRMQAALPFPLAHTSARANVSQVLKHNGRTGGRVLHDTLGEHMVMVFALPKQFARELAQVTFRALGAFGLQLLRRRKIRRSCSFQRRSPKKWRLEVTAG</sequence>
<name>A0A8J3I6I6_9CHLR</name>
<dbReference type="Proteomes" id="UP000612362">
    <property type="component" value="Unassembled WGS sequence"/>
</dbReference>